<dbReference type="InterPro" id="IPR005135">
    <property type="entry name" value="Endo/exonuclease/phosphatase"/>
</dbReference>
<dbReference type="Pfam" id="PF14529">
    <property type="entry name" value="Exo_endo_phos_2"/>
    <property type="match status" value="1"/>
</dbReference>
<evidence type="ECO:0000313" key="2">
    <source>
        <dbReference type="EMBL" id="CAL4099590.1"/>
    </source>
</evidence>
<sequence>MTETDKKNNTPYFQSYDPYRVDRKIRRGGGLLMLIRNDVYYSKKVLAPYNNGNGELEIQGITIKTNNQDIDIVNAYNLPRNNLTITEFKHYFSQINRNYFIVGDFNGHHPLWEPLKNTASNYTGRTLYDLFNENINLCLATPPNLPTHTYGYNADTSTIDLILCPQHYLPIVNAMTMADLGSDHTPILNTIELYPEQQKLGKRPKWIFDINKWDLWLQDVENYVERENHTIPEEI</sequence>
<dbReference type="PANTHER" id="PTHR33273">
    <property type="entry name" value="DOMAIN-CONTAINING PROTEIN, PUTATIVE-RELATED"/>
    <property type="match status" value="1"/>
</dbReference>
<comment type="caution">
    <text evidence="2">The sequence shown here is derived from an EMBL/GenBank/DDBJ whole genome shotgun (WGS) entry which is preliminary data.</text>
</comment>
<dbReference type="InterPro" id="IPR036691">
    <property type="entry name" value="Endo/exonu/phosph_ase_sf"/>
</dbReference>
<protein>
    <recommendedName>
        <fullName evidence="1">Endonuclease/exonuclease/phosphatase domain-containing protein</fullName>
    </recommendedName>
</protein>
<dbReference type="GO" id="GO:0003824">
    <property type="term" value="F:catalytic activity"/>
    <property type="evidence" value="ECO:0007669"/>
    <property type="project" value="InterPro"/>
</dbReference>
<dbReference type="AlphaFoldDB" id="A0AAV2QSF8"/>
<evidence type="ECO:0000313" key="3">
    <source>
        <dbReference type="Proteomes" id="UP001497623"/>
    </source>
</evidence>
<name>A0AAV2QSF8_MEGNR</name>
<feature type="domain" description="Endonuclease/exonuclease/phosphatase" evidence="1">
    <location>
        <begin position="70"/>
        <end position="187"/>
    </location>
</feature>
<dbReference type="Gene3D" id="3.60.10.10">
    <property type="entry name" value="Endonuclease/exonuclease/phosphatase"/>
    <property type="match status" value="1"/>
</dbReference>
<evidence type="ECO:0000259" key="1">
    <source>
        <dbReference type="Pfam" id="PF14529"/>
    </source>
</evidence>
<keyword evidence="3" id="KW-1185">Reference proteome</keyword>
<proteinExistence type="predicted"/>
<organism evidence="2 3">
    <name type="scientific">Meganyctiphanes norvegica</name>
    <name type="common">Northern krill</name>
    <name type="synonym">Thysanopoda norvegica</name>
    <dbReference type="NCBI Taxonomy" id="48144"/>
    <lineage>
        <taxon>Eukaryota</taxon>
        <taxon>Metazoa</taxon>
        <taxon>Ecdysozoa</taxon>
        <taxon>Arthropoda</taxon>
        <taxon>Crustacea</taxon>
        <taxon>Multicrustacea</taxon>
        <taxon>Malacostraca</taxon>
        <taxon>Eumalacostraca</taxon>
        <taxon>Eucarida</taxon>
        <taxon>Euphausiacea</taxon>
        <taxon>Euphausiidae</taxon>
        <taxon>Meganyctiphanes</taxon>
    </lineage>
</organism>
<accession>A0AAV2QSF8</accession>
<dbReference type="SUPFAM" id="SSF56219">
    <property type="entry name" value="DNase I-like"/>
    <property type="match status" value="1"/>
</dbReference>
<dbReference type="Proteomes" id="UP001497623">
    <property type="component" value="Unassembled WGS sequence"/>
</dbReference>
<gene>
    <name evidence="2" type="ORF">MNOR_LOCUS16535</name>
</gene>
<dbReference type="PANTHER" id="PTHR33273:SF4">
    <property type="entry name" value="ENDONUCLEASE_EXONUCLEASE_PHOSPHATASE DOMAIN-CONTAINING PROTEIN"/>
    <property type="match status" value="1"/>
</dbReference>
<dbReference type="EMBL" id="CAXKWB010010919">
    <property type="protein sequence ID" value="CAL4099590.1"/>
    <property type="molecule type" value="Genomic_DNA"/>
</dbReference>
<reference evidence="2 3" key="1">
    <citation type="submission" date="2024-05" db="EMBL/GenBank/DDBJ databases">
        <authorList>
            <person name="Wallberg A."/>
        </authorList>
    </citation>
    <scope>NUCLEOTIDE SEQUENCE [LARGE SCALE GENOMIC DNA]</scope>
</reference>